<evidence type="ECO:0000313" key="1">
    <source>
        <dbReference type="EMBL" id="KLV09355.1"/>
    </source>
</evidence>
<dbReference type="EMBL" id="LDOT01000002">
    <property type="protein sequence ID" value="KLV09355.1"/>
    <property type="molecule type" value="Genomic_DNA"/>
</dbReference>
<protein>
    <recommendedName>
        <fullName evidence="3">C-type lysozyme inhibitor domain-containing protein</fullName>
    </recommendedName>
</protein>
<dbReference type="PATRIC" id="fig|1195763.3.peg.733"/>
<evidence type="ECO:0008006" key="3">
    <source>
        <dbReference type="Google" id="ProtNLM"/>
    </source>
</evidence>
<evidence type="ECO:0000313" key="2">
    <source>
        <dbReference type="Proteomes" id="UP000036097"/>
    </source>
</evidence>
<comment type="caution">
    <text evidence="1">The sequence shown here is derived from an EMBL/GenBank/DDBJ whole genome shotgun (WGS) entry which is preliminary data.</text>
</comment>
<dbReference type="AlphaFoldDB" id="A0A0J1HCH4"/>
<gene>
    <name evidence="1" type="ORF">ABT56_03390</name>
</gene>
<dbReference type="Proteomes" id="UP000036097">
    <property type="component" value="Unassembled WGS sequence"/>
</dbReference>
<keyword evidence="2" id="KW-1185">Reference proteome</keyword>
<accession>A0A0J1HCH4</accession>
<proteinExistence type="predicted"/>
<organism evidence="1 2">
    <name type="scientific">Photobacterium aquae</name>
    <dbReference type="NCBI Taxonomy" id="1195763"/>
    <lineage>
        <taxon>Bacteria</taxon>
        <taxon>Pseudomonadati</taxon>
        <taxon>Pseudomonadota</taxon>
        <taxon>Gammaproteobacteria</taxon>
        <taxon>Vibrionales</taxon>
        <taxon>Vibrionaceae</taxon>
        <taxon>Photobacterium</taxon>
    </lineage>
</organism>
<name>A0A0J1HCH4_9GAMM</name>
<sequence>MQMPQQEQVTNISANAAIEWVNGRNENMHISPSGSTLTFASSKSDITIFSRIDSARNGSCEYYYSEQSVKTRIQVCENGEVTLIVGGKVANVGMLAKFEE</sequence>
<reference evidence="1 2" key="1">
    <citation type="submission" date="2015-05" db="EMBL/GenBank/DDBJ databases">
        <title>Photobacterium galathea sp. nov.</title>
        <authorList>
            <person name="Machado H."/>
            <person name="Gram L."/>
        </authorList>
    </citation>
    <scope>NUCLEOTIDE SEQUENCE [LARGE SCALE GENOMIC DNA]</scope>
    <source>
        <strain evidence="1 2">CGMCC 1.12159</strain>
    </source>
</reference>
<dbReference type="OrthoDB" id="5816909at2"/>